<organism evidence="2 3">
    <name type="scientific">Austropuccinia psidii MF-1</name>
    <dbReference type="NCBI Taxonomy" id="1389203"/>
    <lineage>
        <taxon>Eukaryota</taxon>
        <taxon>Fungi</taxon>
        <taxon>Dikarya</taxon>
        <taxon>Basidiomycota</taxon>
        <taxon>Pucciniomycotina</taxon>
        <taxon>Pucciniomycetes</taxon>
        <taxon>Pucciniales</taxon>
        <taxon>Sphaerophragmiaceae</taxon>
        <taxon>Austropuccinia</taxon>
    </lineage>
</organism>
<feature type="region of interest" description="Disordered" evidence="1">
    <location>
        <begin position="153"/>
        <end position="173"/>
    </location>
</feature>
<evidence type="ECO:0000313" key="2">
    <source>
        <dbReference type="EMBL" id="MBW0495953.1"/>
    </source>
</evidence>
<comment type="caution">
    <text evidence="2">The sequence shown here is derived from an EMBL/GenBank/DDBJ whole genome shotgun (WGS) entry which is preliminary data.</text>
</comment>
<feature type="compositionally biased region" description="Acidic residues" evidence="1">
    <location>
        <begin position="428"/>
        <end position="455"/>
    </location>
</feature>
<name>A0A9Q3H8G3_9BASI</name>
<evidence type="ECO:0008006" key="4">
    <source>
        <dbReference type="Google" id="ProtNLM"/>
    </source>
</evidence>
<sequence>MARTKNNRRGKKHNAIQNDALVKSWPANSNLGPDDDGAHSSDLHRKADQFFISSEFDQAARLCETLLRKEKENVRALEMLALCKLEMGYVESARKLFEKCIKPDNLSPTVYLYLAQLSESPQESLNHFKTAFDLLKSKLDQLRSDCVKDSSAPTEAADWHKTNHSGLSEKDADPQAHVGRDVHIVHWSAEEAQVRRSCSRALVGMTELYLTDLCFDPSAEEKCLEYLAMATSIDPTDPEPLQTLASVRLSQSQTNAAKEALLLAWSLWRDKSPIQLETDDVTMEEADKEQVLVEDEEQLPPLDARIQWAKLALECEMWSDAIEVLQQCEAEDDENGEVQYLLGLAWHFLGQTRSADTQDTQTTEPVHLDQRIAVGDGLGQAECWIEARECFDTCLQLYNRIGEASSVDNSILNHINELSKELPQCGTQEEEDGANEENKDEEEDWEDASDTEMEI</sequence>
<dbReference type="InterPro" id="IPR011990">
    <property type="entry name" value="TPR-like_helical_dom_sf"/>
</dbReference>
<dbReference type="AlphaFoldDB" id="A0A9Q3H8G3"/>
<protein>
    <recommendedName>
        <fullName evidence="4">Assembly chaperone of rpl4</fullName>
    </recommendedName>
</protein>
<dbReference type="Gene3D" id="1.25.40.10">
    <property type="entry name" value="Tetratricopeptide repeat domain"/>
    <property type="match status" value="2"/>
</dbReference>
<keyword evidence="3" id="KW-1185">Reference proteome</keyword>
<evidence type="ECO:0000313" key="3">
    <source>
        <dbReference type="Proteomes" id="UP000765509"/>
    </source>
</evidence>
<reference evidence="2" key="1">
    <citation type="submission" date="2021-03" db="EMBL/GenBank/DDBJ databases">
        <title>Draft genome sequence of rust myrtle Austropuccinia psidii MF-1, a brazilian biotype.</title>
        <authorList>
            <person name="Quecine M.C."/>
            <person name="Pachon D.M.R."/>
            <person name="Bonatelli M.L."/>
            <person name="Correr F.H."/>
            <person name="Franceschini L.M."/>
            <person name="Leite T.F."/>
            <person name="Margarido G.R.A."/>
            <person name="Almeida C.A."/>
            <person name="Ferrarezi J.A."/>
            <person name="Labate C.A."/>
        </authorList>
    </citation>
    <scope>NUCLEOTIDE SEQUENCE</scope>
    <source>
        <strain evidence="2">MF-1</strain>
    </source>
</reference>
<feature type="region of interest" description="Disordered" evidence="1">
    <location>
        <begin position="421"/>
        <end position="455"/>
    </location>
</feature>
<accession>A0A9Q3H8G3</accession>
<gene>
    <name evidence="2" type="ORF">O181_035668</name>
</gene>
<dbReference type="SUPFAM" id="SSF48452">
    <property type="entry name" value="TPR-like"/>
    <property type="match status" value="1"/>
</dbReference>
<dbReference type="EMBL" id="AVOT02013366">
    <property type="protein sequence ID" value="MBW0495953.1"/>
    <property type="molecule type" value="Genomic_DNA"/>
</dbReference>
<dbReference type="Proteomes" id="UP000765509">
    <property type="component" value="Unassembled WGS sequence"/>
</dbReference>
<evidence type="ECO:0000256" key="1">
    <source>
        <dbReference type="SAM" id="MobiDB-lite"/>
    </source>
</evidence>
<feature type="compositionally biased region" description="Basic and acidic residues" evidence="1">
    <location>
        <begin position="157"/>
        <end position="173"/>
    </location>
</feature>
<dbReference type="CDD" id="cd24142">
    <property type="entry name" value="ACL4-like"/>
    <property type="match status" value="1"/>
</dbReference>
<dbReference type="OrthoDB" id="1914839at2759"/>
<proteinExistence type="predicted"/>